<dbReference type="InterPro" id="IPR020845">
    <property type="entry name" value="AMP-binding_CS"/>
</dbReference>
<dbReference type="EMBL" id="QAID01000024">
    <property type="protein sequence ID" value="MDN4576744.1"/>
    <property type="molecule type" value="Genomic_DNA"/>
</dbReference>
<dbReference type="GO" id="GO:0031956">
    <property type="term" value="F:medium-chain fatty acid-CoA ligase activity"/>
    <property type="evidence" value="ECO:0007669"/>
    <property type="project" value="TreeGrafter"/>
</dbReference>
<dbReference type="InterPro" id="IPR045851">
    <property type="entry name" value="AMP-bd_C_sf"/>
</dbReference>
<reference evidence="5" key="1">
    <citation type="submission" date="2018-04" db="EMBL/GenBank/DDBJ databases">
        <authorList>
            <person name="Jy Z."/>
        </authorList>
    </citation>
    <scope>NUCLEOTIDE SEQUENCE</scope>
    <source>
        <strain evidence="6">AS13</strain>
        <strain evidence="5">LA18</strain>
    </source>
</reference>
<evidence type="ECO:0000259" key="3">
    <source>
        <dbReference type="Pfam" id="PF00501"/>
    </source>
</evidence>
<evidence type="ECO:0000256" key="2">
    <source>
        <dbReference type="ARBA" id="ARBA00022598"/>
    </source>
</evidence>
<dbReference type="Gene3D" id="3.30.300.30">
    <property type="match status" value="1"/>
</dbReference>
<evidence type="ECO:0000313" key="7">
    <source>
        <dbReference type="Proteomes" id="UP001172788"/>
    </source>
</evidence>
<evidence type="ECO:0000313" key="5">
    <source>
        <dbReference type="EMBL" id="MDN4572088.1"/>
    </source>
</evidence>
<dbReference type="PANTHER" id="PTHR43201:SF5">
    <property type="entry name" value="MEDIUM-CHAIN ACYL-COA LIGASE ACSF2, MITOCHONDRIAL"/>
    <property type="match status" value="1"/>
</dbReference>
<dbReference type="Gene3D" id="3.40.50.12780">
    <property type="entry name" value="N-terminal domain of ligase-like"/>
    <property type="match status" value="1"/>
</dbReference>
<gene>
    <name evidence="5" type="ORF">DBA34_02220</name>
    <name evidence="6" type="ORF">DBB29_01185</name>
</gene>
<dbReference type="EMBL" id="QAIC01000025">
    <property type="protein sequence ID" value="MDN4572088.1"/>
    <property type="molecule type" value="Genomic_DNA"/>
</dbReference>
<accession>A0AAW7MH81</accession>
<dbReference type="PANTHER" id="PTHR43201">
    <property type="entry name" value="ACYL-COA SYNTHETASE"/>
    <property type="match status" value="1"/>
</dbReference>
<dbReference type="SUPFAM" id="SSF56801">
    <property type="entry name" value="Acetyl-CoA synthetase-like"/>
    <property type="match status" value="1"/>
</dbReference>
<keyword evidence="2 5" id="KW-0436">Ligase</keyword>
<keyword evidence="7" id="KW-1185">Reference proteome</keyword>
<protein>
    <submittedName>
        <fullName evidence="5">Cyclohexanecarboxylate-CoA ligase</fullName>
    </submittedName>
</protein>
<comment type="similarity">
    <text evidence="1">Belongs to the ATP-dependent AMP-binding enzyme family.</text>
</comment>
<organism evidence="5 8">
    <name type="scientific">Pandoraea cepalis</name>
    <dbReference type="NCBI Taxonomy" id="2508294"/>
    <lineage>
        <taxon>Bacteria</taxon>
        <taxon>Pseudomonadati</taxon>
        <taxon>Pseudomonadota</taxon>
        <taxon>Betaproteobacteria</taxon>
        <taxon>Burkholderiales</taxon>
        <taxon>Burkholderiaceae</taxon>
        <taxon>Pandoraea</taxon>
    </lineage>
</organism>
<dbReference type="Pfam" id="PF00501">
    <property type="entry name" value="AMP-binding"/>
    <property type="match status" value="1"/>
</dbReference>
<dbReference type="AlphaFoldDB" id="A0AAW7MH81"/>
<dbReference type="InterPro" id="IPR042099">
    <property type="entry name" value="ANL_N_sf"/>
</dbReference>
<sequence>MRVEHRNADSFRVEGATLWQLVARRAALTPDAPILIDDNDQVWTFRTFARAAENVAAWLLTRGIVRQSVIAWQFPTDVRAVVLSVALARLGVVQSPLIPLYGPKEVAAILQRSAASHFILPRPDSQDAEQVARSAQVCRTLAPGPAIIELDRDAFAYDAPLTLPAPPTDARAARWIYYTSGTTSEPKGALHSDASLIAAGTAFADALDVVPQDIAAIGFPYAHVGGSMNLVMLLTAGMSAVLIRRFAADTAVARLRRHGVTINCGSTVHYQTLLGEQRKAPGTPVVPSLRLLCGGGAPKPATLFHDIKREMGCLTTHSYGMTEAPLITAASPHHGDERLANTDGAPVDGMDIRIIGFDGRVADVDEEGEIRIKGPTVCLGYTDSALNRSAFDDQDYFRTGDVGKRRSDGHIVLTGRIKDVIIRKGENISAREIEDVLLSHPRVGAAAVIGLPDPERGERVCAVVELRNPALPLTLDAVIAWFSDAGVMRQKIPEQLEIVAQLPRNETFNKILKHKLREQFARPCSEDESTCHRGTTA</sequence>
<evidence type="ECO:0000259" key="4">
    <source>
        <dbReference type="Pfam" id="PF13193"/>
    </source>
</evidence>
<dbReference type="Proteomes" id="UP001172788">
    <property type="component" value="Unassembled WGS sequence"/>
</dbReference>
<comment type="caution">
    <text evidence="5">The sequence shown here is derived from an EMBL/GenBank/DDBJ whole genome shotgun (WGS) entry which is preliminary data.</text>
</comment>
<dbReference type="PROSITE" id="PS00455">
    <property type="entry name" value="AMP_BINDING"/>
    <property type="match status" value="1"/>
</dbReference>
<dbReference type="RefSeq" id="WP_301233404.1">
    <property type="nucleotide sequence ID" value="NZ_QAIC01000025.1"/>
</dbReference>
<proteinExistence type="inferred from homology"/>
<dbReference type="Proteomes" id="UP001172791">
    <property type="component" value="Unassembled WGS sequence"/>
</dbReference>
<evidence type="ECO:0000313" key="8">
    <source>
        <dbReference type="Proteomes" id="UP001172791"/>
    </source>
</evidence>
<dbReference type="InterPro" id="IPR000873">
    <property type="entry name" value="AMP-dep_synth/lig_dom"/>
</dbReference>
<dbReference type="InterPro" id="IPR025110">
    <property type="entry name" value="AMP-bd_C"/>
</dbReference>
<dbReference type="GO" id="GO:0006631">
    <property type="term" value="P:fatty acid metabolic process"/>
    <property type="evidence" value="ECO:0007669"/>
    <property type="project" value="TreeGrafter"/>
</dbReference>
<evidence type="ECO:0000256" key="1">
    <source>
        <dbReference type="ARBA" id="ARBA00006432"/>
    </source>
</evidence>
<dbReference type="Pfam" id="PF13193">
    <property type="entry name" value="AMP-binding_C"/>
    <property type="match status" value="1"/>
</dbReference>
<name>A0AAW7MH81_9BURK</name>
<feature type="domain" description="AMP-binding enzyme C-terminal" evidence="4">
    <location>
        <begin position="432"/>
        <end position="507"/>
    </location>
</feature>
<feature type="domain" description="AMP-dependent synthetase/ligase" evidence="3">
    <location>
        <begin position="23"/>
        <end position="381"/>
    </location>
</feature>
<evidence type="ECO:0000313" key="6">
    <source>
        <dbReference type="EMBL" id="MDN4576744.1"/>
    </source>
</evidence>